<dbReference type="Proteomes" id="UP000624709">
    <property type="component" value="Unassembled WGS sequence"/>
</dbReference>
<gene>
    <name evidence="2" type="ORF">Apa02nite_081390</name>
</gene>
<proteinExistence type="predicted"/>
<accession>A0ABQ4BMX3</accession>
<dbReference type="Gene3D" id="1.25.10.10">
    <property type="entry name" value="Leucine-rich Repeat Variant"/>
    <property type="match status" value="1"/>
</dbReference>
<feature type="region of interest" description="Disordered" evidence="1">
    <location>
        <begin position="162"/>
        <end position="218"/>
    </location>
</feature>
<dbReference type="EMBL" id="BOMS01000136">
    <property type="protein sequence ID" value="GIE72031.1"/>
    <property type="molecule type" value="Genomic_DNA"/>
</dbReference>
<organism evidence="2 3">
    <name type="scientific">Actinoplanes palleronii</name>
    <dbReference type="NCBI Taxonomy" id="113570"/>
    <lineage>
        <taxon>Bacteria</taxon>
        <taxon>Bacillati</taxon>
        <taxon>Actinomycetota</taxon>
        <taxon>Actinomycetes</taxon>
        <taxon>Micromonosporales</taxon>
        <taxon>Micromonosporaceae</taxon>
        <taxon>Actinoplanes</taxon>
    </lineage>
</organism>
<evidence type="ECO:0000313" key="3">
    <source>
        <dbReference type="Proteomes" id="UP000624709"/>
    </source>
</evidence>
<comment type="caution">
    <text evidence="2">The sequence shown here is derived from an EMBL/GenBank/DDBJ whole genome shotgun (WGS) entry which is preliminary data.</text>
</comment>
<reference evidence="2 3" key="1">
    <citation type="submission" date="2021-01" db="EMBL/GenBank/DDBJ databases">
        <title>Whole genome shotgun sequence of Actinoplanes palleronii NBRC 14916.</title>
        <authorList>
            <person name="Komaki H."/>
            <person name="Tamura T."/>
        </authorList>
    </citation>
    <scope>NUCLEOTIDE SEQUENCE [LARGE SCALE GENOMIC DNA]</scope>
    <source>
        <strain evidence="2 3">NBRC 14916</strain>
    </source>
</reference>
<sequence length="218" mass="23300">MLRLIAEHGGAAADGLAEREPLSATAVTAMAGHPDPWVRAALAGNRSIAAEIRLRLHDDPDPLVRQRIQNVRDLPRPESALSRILERYLSWSERGMLTDEELIGELMEEATRDPLAHPLPAVRRAFAGRRQLTAAQAVRLGADPDPSVRTAVSLHPVLTEEQLSAIDIDPGSAGSDRHSSRSGPAGRPAHRSGRAGPPSCGTVPAAPGGPDRRPARRP</sequence>
<evidence type="ECO:0008006" key="4">
    <source>
        <dbReference type="Google" id="ProtNLM"/>
    </source>
</evidence>
<evidence type="ECO:0000313" key="2">
    <source>
        <dbReference type="EMBL" id="GIE72031.1"/>
    </source>
</evidence>
<dbReference type="RefSeq" id="WP_203829788.1">
    <property type="nucleotide sequence ID" value="NZ_BAAATY010000045.1"/>
</dbReference>
<dbReference type="InterPro" id="IPR011989">
    <property type="entry name" value="ARM-like"/>
</dbReference>
<name>A0ABQ4BMX3_9ACTN</name>
<protein>
    <recommendedName>
        <fullName evidence="4">Leucine rich repeat (LRR) protein</fullName>
    </recommendedName>
</protein>
<keyword evidence="3" id="KW-1185">Reference proteome</keyword>
<dbReference type="InterPro" id="IPR016024">
    <property type="entry name" value="ARM-type_fold"/>
</dbReference>
<dbReference type="SUPFAM" id="SSF48371">
    <property type="entry name" value="ARM repeat"/>
    <property type="match status" value="1"/>
</dbReference>
<evidence type="ECO:0000256" key="1">
    <source>
        <dbReference type="SAM" id="MobiDB-lite"/>
    </source>
</evidence>